<dbReference type="EMBL" id="BPLR01010114">
    <property type="protein sequence ID" value="GIY37007.1"/>
    <property type="molecule type" value="Genomic_DNA"/>
</dbReference>
<protein>
    <submittedName>
        <fullName evidence="2">Uncharacterized protein</fullName>
    </submittedName>
</protein>
<dbReference type="Proteomes" id="UP001054945">
    <property type="component" value="Unassembled WGS sequence"/>
</dbReference>
<evidence type="ECO:0000256" key="1">
    <source>
        <dbReference type="SAM" id="Phobius"/>
    </source>
</evidence>
<sequence length="108" mass="12300">MCFLHQLVPSYVALSFYSTSILGIILQIVLYSKRYEYCMISSLIFITISIAISKEQSLSSDLVTVFTVWNFVISVYMFYQVTMSGSAVYEEGEELKKIGLEYSDEASQ</sequence>
<name>A0AAV4SWZ6_CAEEX</name>
<gene>
    <name evidence="2" type="ORF">CEXT_584931</name>
</gene>
<proteinExistence type="predicted"/>
<evidence type="ECO:0000313" key="2">
    <source>
        <dbReference type="EMBL" id="GIY37007.1"/>
    </source>
</evidence>
<feature type="transmembrane region" description="Helical" evidence="1">
    <location>
        <begin position="59"/>
        <end position="79"/>
    </location>
</feature>
<feature type="transmembrane region" description="Helical" evidence="1">
    <location>
        <begin position="37"/>
        <end position="53"/>
    </location>
</feature>
<feature type="transmembrane region" description="Helical" evidence="1">
    <location>
        <begin position="12"/>
        <end position="30"/>
    </location>
</feature>
<keyword evidence="3" id="KW-1185">Reference proteome</keyword>
<keyword evidence="1" id="KW-1133">Transmembrane helix</keyword>
<keyword evidence="1" id="KW-0812">Transmembrane</keyword>
<evidence type="ECO:0000313" key="3">
    <source>
        <dbReference type="Proteomes" id="UP001054945"/>
    </source>
</evidence>
<organism evidence="2 3">
    <name type="scientific">Caerostris extrusa</name>
    <name type="common">Bark spider</name>
    <name type="synonym">Caerostris bankana</name>
    <dbReference type="NCBI Taxonomy" id="172846"/>
    <lineage>
        <taxon>Eukaryota</taxon>
        <taxon>Metazoa</taxon>
        <taxon>Ecdysozoa</taxon>
        <taxon>Arthropoda</taxon>
        <taxon>Chelicerata</taxon>
        <taxon>Arachnida</taxon>
        <taxon>Araneae</taxon>
        <taxon>Araneomorphae</taxon>
        <taxon>Entelegynae</taxon>
        <taxon>Araneoidea</taxon>
        <taxon>Araneidae</taxon>
        <taxon>Caerostris</taxon>
    </lineage>
</organism>
<dbReference type="AlphaFoldDB" id="A0AAV4SWZ6"/>
<comment type="caution">
    <text evidence="2">The sequence shown here is derived from an EMBL/GenBank/DDBJ whole genome shotgun (WGS) entry which is preliminary data.</text>
</comment>
<keyword evidence="1" id="KW-0472">Membrane</keyword>
<reference evidence="2 3" key="1">
    <citation type="submission" date="2021-06" db="EMBL/GenBank/DDBJ databases">
        <title>Caerostris extrusa draft genome.</title>
        <authorList>
            <person name="Kono N."/>
            <person name="Arakawa K."/>
        </authorList>
    </citation>
    <scope>NUCLEOTIDE SEQUENCE [LARGE SCALE GENOMIC DNA]</scope>
</reference>
<accession>A0AAV4SWZ6</accession>